<sequence>MVAHNNVLPNAHLHKDWQRYVKTWFNQPARKSRRRKSRMIKAARLAPRPLSLLRPAVRCPTSKYNIRVRAGRGFTFEELKAAKISPKFARTIGIAVDFRRRNRSVESLTLNVQRLKAYKEKLILFPKVKNQFRKGDSKAKDCRAAKQVLLGDVLPIKQPPNKEQTLPVEYINTKISAYQTMRMARAEARLVGIRLKRSQEKAAAESLSTKA</sequence>
<evidence type="ECO:0000256" key="3">
    <source>
        <dbReference type="ARBA" id="ARBA00023274"/>
    </source>
</evidence>
<evidence type="ECO:0000313" key="8">
    <source>
        <dbReference type="EMBL" id="KAJ3617606.1"/>
    </source>
</evidence>
<proteinExistence type="inferred from homology"/>
<evidence type="ECO:0000256" key="7">
    <source>
        <dbReference type="ARBA" id="ARBA00065437"/>
    </source>
</evidence>
<dbReference type="GO" id="GO:0003735">
    <property type="term" value="F:structural constituent of ribosome"/>
    <property type="evidence" value="ECO:0007669"/>
    <property type="project" value="InterPro"/>
</dbReference>
<evidence type="ECO:0000256" key="6">
    <source>
        <dbReference type="ARBA" id="ARBA00058367"/>
    </source>
</evidence>
<evidence type="ECO:0000256" key="5">
    <source>
        <dbReference type="ARBA" id="ARBA00035321"/>
    </source>
</evidence>
<dbReference type="Proteomes" id="UP001168821">
    <property type="component" value="Unassembled WGS sequence"/>
</dbReference>
<dbReference type="PANTHER" id="PTHR11722:SF0">
    <property type="entry name" value="LARGE RIBOSOMAL SUBUNIT PROTEIN EL13"/>
    <property type="match status" value="1"/>
</dbReference>
<evidence type="ECO:0000313" key="9">
    <source>
        <dbReference type="Proteomes" id="UP001168821"/>
    </source>
</evidence>
<comment type="similarity">
    <text evidence="1">Belongs to the eukaryotic ribosomal protein eL13 family.</text>
</comment>
<dbReference type="AlphaFoldDB" id="A0AA38M0N6"/>
<keyword evidence="3" id="KW-0687">Ribonucleoprotein</keyword>
<dbReference type="GO" id="GO:0003723">
    <property type="term" value="F:RNA binding"/>
    <property type="evidence" value="ECO:0007669"/>
    <property type="project" value="TreeGrafter"/>
</dbReference>
<dbReference type="GO" id="GO:0006412">
    <property type="term" value="P:translation"/>
    <property type="evidence" value="ECO:0007669"/>
    <property type="project" value="InterPro"/>
</dbReference>
<dbReference type="Pfam" id="PF01294">
    <property type="entry name" value="Ribosomal_L13e"/>
    <property type="match status" value="1"/>
</dbReference>
<dbReference type="InterPro" id="IPR001380">
    <property type="entry name" value="Ribosomal_eL13"/>
</dbReference>
<dbReference type="Gene3D" id="1.20.5.110">
    <property type="match status" value="1"/>
</dbReference>
<comment type="caution">
    <text evidence="8">The sequence shown here is derived from an EMBL/GenBank/DDBJ whole genome shotgun (WGS) entry which is preliminary data.</text>
</comment>
<dbReference type="FunFam" id="1.20.5.110:FF:000003">
    <property type="entry name" value="60S ribosomal protein L13"/>
    <property type="match status" value="1"/>
</dbReference>
<evidence type="ECO:0000256" key="4">
    <source>
        <dbReference type="ARBA" id="ARBA00035216"/>
    </source>
</evidence>
<accession>A0AA38M0N6</accession>
<dbReference type="HAMAP" id="MF_00499">
    <property type="entry name" value="Ribosomal_eL13"/>
    <property type="match status" value="1"/>
</dbReference>
<comment type="function">
    <text evidence="6">Component of the ribosome, a large ribonucleoprotein complex responsible for the synthesis of proteins in the cell. The small ribosomal subunit (SSU) binds messenger RNAs (mRNAs) and translates the encoded message by selecting cognate aminoacyl-transfer RNA (tRNA) molecules. The large subunit (LSU) contains the ribosomal catalytic site termed the peptidyl transferase center (PTC), which catalyzes the formation of peptide bonds, thereby polymerizing the amino acids delivered by tRNAs into a polypeptide chain. The nascent polypeptides leave the ribosome through a tunnel in the LSU and interact with protein factors that function in enzymatic processing, targeting, and the membrane insertion of nascent chains at the exit of the ribosomal tunnel. As part of the LSU, it is probably required for its formation and the maturation of rRNAs.</text>
</comment>
<keyword evidence="2" id="KW-0689">Ribosomal protein</keyword>
<reference evidence="8" key="1">
    <citation type="journal article" date="2023" name="G3 (Bethesda)">
        <title>Whole genome assemblies of Zophobas morio and Tenebrio molitor.</title>
        <authorList>
            <person name="Kaur S."/>
            <person name="Stinson S.A."/>
            <person name="diCenzo G.C."/>
        </authorList>
    </citation>
    <scope>NUCLEOTIDE SEQUENCE</scope>
    <source>
        <strain evidence="8">QUZm001</strain>
    </source>
</reference>
<organism evidence="8 9">
    <name type="scientific">Zophobas morio</name>
    <dbReference type="NCBI Taxonomy" id="2755281"/>
    <lineage>
        <taxon>Eukaryota</taxon>
        <taxon>Metazoa</taxon>
        <taxon>Ecdysozoa</taxon>
        <taxon>Arthropoda</taxon>
        <taxon>Hexapoda</taxon>
        <taxon>Insecta</taxon>
        <taxon>Pterygota</taxon>
        <taxon>Neoptera</taxon>
        <taxon>Endopterygota</taxon>
        <taxon>Coleoptera</taxon>
        <taxon>Polyphaga</taxon>
        <taxon>Cucujiformia</taxon>
        <taxon>Tenebrionidae</taxon>
        <taxon>Zophobas</taxon>
    </lineage>
</organism>
<evidence type="ECO:0000256" key="1">
    <source>
        <dbReference type="ARBA" id="ARBA00005640"/>
    </source>
</evidence>
<evidence type="ECO:0000256" key="2">
    <source>
        <dbReference type="ARBA" id="ARBA00022980"/>
    </source>
</evidence>
<gene>
    <name evidence="8" type="ORF">Zmor_008819</name>
</gene>
<dbReference type="PANTHER" id="PTHR11722">
    <property type="entry name" value="60S RIBOSOMAL PROTEIN L13"/>
    <property type="match status" value="1"/>
</dbReference>
<dbReference type="GO" id="GO:0022625">
    <property type="term" value="C:cytosolic large ribosomal subunit"/>
    <property type="evidence" value="ECO:0007669"/>
    <property type="project" value="TreeGrafter"/>
</dbReference>
<keyword evidence="9" id="KW-1185">Reference proteome</keyword>
<name>A0AA38M0N6_9CUCU</name>
<dbReference type="EMBL" id="JALNTZ010002450">
    <property type="protein sequence ID" value="KAJ3617606.1"/>
    <property type="molecule type" value="Genomic_DNA"/>
</dbReference>
<comment type="subunit">
    <text evidence="7">Component of the 60S large ribosomal subunit (LSU).</text>
</comment>
<protein>
    <recommendedName>
        <fullName evidence="4">Large ribosomal subunit protein eL13</fullName>
    </recommendedName>
    <alternativeName>
        <fullName evidence="5">60S ribosomal protein L13</fullName>
    </alternativeName>
</protein>